<dbReference type="InterPro" id="IPR002071">
    <property type="entry name" value="Thermonucl_AS"/>
</dbReference>
<dbReference type="KEGG" id="acis:CBP35_20720"/>
<dbReference type="OrthoDB" id="9805504at2"/>
<dbReference type="GO" id="GO:0004519">
    <property type="term" value="F:endonuclease activity"/>
    <property type="evidence" value="ECO:0007669"/>
    <property type="project" value="UniProtKB-KW"/>
</dbReference>
<dbReference type="InterPro" id="IPR035437">
    <property type="entry name" value="SNase_OB-fold_sf"/>
</dbReference>
<dbReference type="GO" id="GO:0016787">
    <property type="term" value="F:hydrolase activity"/>
    <property type="evidence" value="ECO:0007669"/>
    <property type="project" value="UniProtKB-KW"/>
</dbReference>
<name>A0A240UIP3_9BURK</name>
<dbReference type="PROSITE" id="PS01123">
    <property type="entry name" value="TNASE_1"/>
    <property type="match status" value="1"/>
</dbReference>
<keyword evidence="7" id="KW-1185">Reference proteome</keyword>
<keyword evidence="1" id="KW-0540">Nuclease</keyword>
<dbReference type="SMART" id="SM00318">
    <property type="entry name" value="SNc"/>
    <property type="match status" value="1"/>
</dbReference>
<dbReference type="Gene3D" id="2.40.50.90">
    <property type="match status" value="1"/>
</dbReference>
<reference evidence="6" key="1">
    <citation type="submission" date="2017-05" db="EMBL/GenBank/DDBJ databases">
        <title>Polyphasic characterization of four soil-derived phenanthrene-degrading Acidovorax strains and proposal of Acidovorax phenanthrenivorans sp. nov.</title>
        <authorList>
            <person name="Singleton D."/>
            <person name="Lee J."/>
            <person name="Dickey A.N."/>
            <person name="Stroud A."/>
            <person name="Scholl E.H."/>
            <person name="Wright F.A."/>
            <person name="Aitken M.D."/>
        </authorList>
    </citation>
    <scope>NUCLEOTIDE SEQUENCE</scope>
    <source>
        <strain evidence="6">P4</strain>
        <plasmid evidence="6">pACP4.2</plasmid>
    </source>
</reference>
<dbReference type="EMBL" id="CP021368">
    <property type="protein sequence ID" value="ART61374.1"/>
    <property type="molecule type" value="Genomic_DNA"/>
</dbReference>
<dbReference type="GO" id="GO:0003676">
    <property type="term" value="F:nucleic acid binding"/>
    <property type="evidence" value="ECO:0007669"/>
    <property type="project" value="InterPro"/>
</dbReference>
<keyword evidence="4" id="KW-0732">Signal</keyword>
<dbReference type="PANTHER" id="PTHR12302:SF3">
    <property type="entry name" value="SERINE_THREONINE-PROTEIN KINASE 31"/>
    <property type="match status" value="1"/>
</dbReference>
<dbReference type="InterPro" id="IPR016071">
    <property type="entry name" value="Staphylococal_nuclease_OB-fold"/>
</dbReference>
<evidence type="ECO:0000259" key="5">
    <source>
        <dbReference type="PROSITE" id="PS50830"/>
    </source>
</evidence>
<evidence type="ECO:0000256" key="3">
    <source>
        <dbReference type="ARBA" id="ARBA00022801"/>
    </source>
</evidence>
<evidence type="ECO:0000256" key="2">
    <source>
        <dbReference type="ARBA" id="ARBA00022759"/>
    </source>
</evidence>
<dbReference type="KEGG" id="acip:CBP36_20640"/>
<feature type="domain" description="TNase-like" evidence="5">
    <location>
        <begin position="29"/>
        <end position="149"/>
    </location>
</feature>
<protein>
    <submittedName>
        <fullName evidence="6">Micrococcal nuclease</fullName>
    </submittedName>
</protein>
<feature type="chain" id="PRO_5013212656" evidence="4">
    <location>
        <begin position="30"/>
        <end position="174"/>
    </location>
</feature>
<dbReference type="PROSITE" id="PS50830">
    <property type="entry name" value="TNASE_3"/>
    <property type="match status" value="1"/>
</dbReference>
<dbReference type="PANTHER" id="PTHR12302">
    <property type="entry name" value="EBNA2 BINDING PROTEIN P100"/>
    <property type="match status" value="1"/>
</dbReference>
<dbReference type="SUPFAM" id="SSF50199">
    <property type="entry name" value="Staphylococcal nuclease"/>
    <property type="match status" value="1"/>
</dbReference>
<dbReference type="Pfam" id="PF00565">
    <property type="entry name" value="SNase"/>
    <property type="match status" value="1"/>
</dbReference>
<gene>
    <name evidence="6" type="ORF">CBP36_20640</name>
</gene>
<evidence type="ECO:0000256" key="1">
    <source>
        <dbReference type="ARBA" id="ARBA00022722"/>
    </source>
</evidence>
<dbReference type="Proteomes" id="UP000194440">
    <property type="component" value="Plasmid pACP4.2"/>
</dbReference>
<evidence type="ECO:0000313" key="6">
    <source>
        <dbReference type="EMBL" id="ART61374.1"/>
    </source>
</evidence>
<keyword evidence="3" id="KW-0378">Hydrolase</keyword>
<evidence type="ECO:0000313" key="7">
    <source>
        <dbReference type="Proteomes" id="UP000194440"/>
    </source>
</evidence>
<organism evidence="6 7">
    <name type="scientific">Acidovorax carolinensis</name>
    <dbReference type="NCBI Taxonomy" id="553814"/>
    <lineage>
        <taxon>Bacteria</taxon>
        <taxon>Pseudomonadati</taxon>
        <taxon>Pseudomonadota</taxon>
        <taxon>Betaproteobacteria</taxon>
        <taxon>Burkholderiales</taxon>
        <taxon>Comamonadaceae</taxon>
        <taxon>Acidovorax</taxon>
    </lineage>
</organism>
<keyword evidence="6" id="KW-0614">Plasmid</keyword>
<geneLocation type="plasmid" evidence="6 7">
    <name>pACP4.2</name>
</geneLocation>
<evidence type="ECO:0000256" key="4">
    <source>
        <dbReference type="SAM" id="SignalP"/>
    </source>
</evidence>
<keyword evidence="2" id="KW-0255">Endonuclease</keyword>
<sequence length="174" mass="19702">MTKTRVEAVKAARVWCLAALLAFAGLAHAELVGPVVAIQDGDTIDVLVNRQPVRVRLGQIDAPEKRQAFGTRSRQALAELVFRQSVRVAETGRDRYGRVIGTVYLGNVDVNAQMVREGMAWVYRQYAKDRGLYELERQAQASRRGLWVDPEPVPPWEYRRDKRERSLAAKNQAQ</sequence>
<feature type="signal peptide" evidence="4">
    <location>
        <begin position="1"/>
        <end position="29"/>
    </location>
</feature>
<dbReference type="AlphaFoldDB" id="A0A240UIP3"/>
<proteinExistence type="predicted"/>
<accession>A0A240UIP3</accession>